<dbReference type="EMBL" id="LXMA01000038">
    <property type="protein sequence ID" value="OAT72024.1"/>
    <property type="molecule type" value="Genomic_DNA"/>
</dbReference>
<comment type="caution">
    <text evidence="1">The sequence shown here is derived from an EMBL/GenBank/DDBJ whole genome shotgun (WGS) entry which is preliminary data.</text>
</comment>
<protein>
    <submittedName>
        <fullName evidence="1">Uncharacterized protein</fullName>
    </submittedName>
</protein>
<reference evidence="2" key="1">
    <citation type="submission" date="2016-05" db="EMBL/GenBank/DDBJ databases">
        <authorList>
            <person name="Wang W."/>
            <person name="Zhu L."/>
        </authorList>
    </citation>
    <scope>NUCLEOTIDE SEQUENCE [LARGE SCALE GENOMIC DNA]</scope>
    <source>
        <strain evidence="2">W-2</strain>
    </source>
</reference>
<evidence type="ECO:0000313" key="1">
    <source>
        <dbReference type="EMBL" id="OAT72024.1"/>
    </source>
</evidence>
<dbReference type="Proteomes" id="UP000078290">
    <property type="component" value="Unassembled WGS sequence"/>
</dbReference>
<dbReference type="AlphaFoldDB" id="A0A1B7KPK4"/>
<proteinExistence type="predicted"/>
<gene>
    <name evidence="1" type="ORF">A7K69_11515</name>
</gene>
<accession>A0A1B7KPK4</accession>
<organism evidence="1 2">
    <name type="scientific">Parageobacillus thermoglucosidasius</name>
    <name type="common">Geobacillus thermoglucosidasius</name>
    <dbReference type="NCBI Taxonomy" id="1426"/>
    <lineage>
        <taxon>Bacteria</taxon>
        <taxon>Bacillati</taxon>
        <taxon>Bacillota</taxon>
        <taxon>Bacilli</taxon>
        <taxon>Bacillales</taxon>
        <taxon>Anoxybacillaceae</taxon>
        <taxon>Parageobacillus</taxon>
    </lineage>
</organism>
<sequence>MHKKIQKNNAIFNENDCTIHFHYTAYFSFYKLFSIKFDFFIQLFYSLNKKAINAQTIAFI</sequence>
<evidence type="ECO:0000313" key="2">
    <source>
        <dbReference type="Proteomes" id="UP000078290"/>
    </source>
</evidence>
<name>A0A1B7KPK4_PARTM</name>